<keyword evidence="1" id="KW-1133">Transmembrane helix</keyword>
<evidence type="ECO:0000313" key="2">
    <source>
        <dbReference type="EMBL" id="TDZ82897.1"/>
    </source>
</evidence>
<feature type="transmembrane region" description="Helical" evidence="1">
    <location>
        <begin position="66"/>
        <end position="86"/>
    </location>
</feature>
<gene>
    <name evidence="2" type="ORF">DE4585_01689</name>
</gene>
<name>A0A4R8S859_9MYCO</name>
<keyword evidence="1" id="KW-0472">Membrane</keyword>
<dbReference type="AlphaFoldDB" id="A0A4R8S859"/>
<feature type="transmembrane region" description="Helical" evidence="1">
    <location>
        <begin position="172"/>
        <end position="191"/>
    </location>
</feature>
<evidence type="ECO:0000256" key="1">
    <source>
        <dbReference type="SAM" id="Phobius"/>
    </source>
</evidence>
<feature type="transmembrane region" description="Helical" evidence="1">
    <location>
        <begin position="37"/>
        <end position="54"/>
    </location>
</feature>
<accession>A0A4R8S859</accession>
<feature type="transmembrane region" description="Helical" evidence="1">
    <location>
        <begin position="12"/>
        <end position="30"/>
    </location>
</feature>
<protein>
    <recommendedName>
        <fullName evidence="4">Transmembrane protein</fullName>
    </recommendedName>
</protein>
<proteinExistence type="predicted"/>
<comment type="caution">
    <text evidence="2">The sequence shown here is derived from an EMBL/GenBank/DDBJ whole genome shotgun (WGS) entry which is preliminary data.</text>
</comment>
<keyword evidence="1" id="KW-0812">Transmembrane</keyword>
<sequence>MQIAQPSVHPPTPLHLLSAYTALVWIRLALAPWWIQWPVYTALIFTGAGIPVAIINRNEQGQWLGWWIGIAVVALVCGLVWSLAAWSRAPELHRLLDGLTPAQYRQATKAVLSGPIPTDPAIRRAAARLAERAVQRRLGITTPGVRKFLIGIMSINVLFRLGDFAFGRPVTFINFSTAVAFAGAAVFYWLYPPLLEARAQLLAGAGPTPLPKSGEYRAAMENRP</sequence>
<organism evidence="2 3">
    <name type="scientific">Mycobacteroides salmoniphilum</name>
    <dbReference type="NCBI Taxonomy" id="404941"/>
    <lineage>
        <taxon>Bacteria</taxon>
        <taxon>Bacillati</taxon>
        <taxon>Actinomycetota</taxon>
        <taxon>Actinomycetes</taxon>
        <taxon>Mycobacteriales</taxon>
        <taxon>Mycobacteriaceae</taxon>
        <taxon>Mycobacteroides</taxon>
    </lineage>
</organism>
<dbReference type="Proteomes" id="UP000295117">
    <property type="component" value="Unassembled WGS sequence"/>
</dbReference>
<dbReference type="EMBL" id="PECH01000006">
    <property type="protein sequence ID" value="TDZ82897.1"/>
    <property type="molecule type" value="Genomic_DNA"/>
</dbReference>
<evidence type="ECO:0000313" key="3">
    <source>
        <dbReference type="Proteomes" id="UP000295117"/>
    </source>
</evidence>
<evidence type="ECO:0008006" key="4">
    <source>
        <dbReference type="Google" id="ProtNLM"/>
    </source>
</evidence>
<reference evidence="2 3" key="1">
    <citation type="journal article" date="2019" name="Sci. Rep.">
        <title>Extended insight into the Mycobacterium chelonae-abscessus complex through whole genome sequencing of Mycobacterium salmoniphilum outbreak and Mycobacterium salmoniphilum-like strains.</title>
        <authorList>
            <person name="Behra P.R.K."/>
            <person name="Das S."/>
            <person name="Pettersson B.M.F."/>
            <person name="Shirreff L."/>
            <person name="DuCote T."/>
            <person name="Jacobsson K.G."/>
            <person name="Ennis D.G."/>
            <person name="Kirsebom L.A."/>
        </authorList>
    </citation>
    <scope>NUCLEOTIDE SEQUENCE [LARGE SCALE GENOMIC DNA]</scope>
    <source>
        <strain evidence="2 3">DE 4585</strain>
    </source>
</reference>